<dbReference type="NCBIfam" id="TIGR02532">
    <property type="entry name" value="IV_pilin_GFxxxE"/>
    <property type="match status" value="1"/>
</dbReference>
<feature type="transmembrane region" description="Helical" evidence="1">
    <location>
        <begin position="7"/>
        <end position="31"/>
    </location>
</feature>
<keyword evidence="1" id="KW-0472">Membrane</keyword>
<dbReference type="Proteomes" id="UP000176725">
    <property type="component" value="Unassembled WGS sequence"/>
</dbReference>
<keyword evidence="1" id="KW-1133">Transmembrane helix</keyword>
<evidence type="ECO:0000313" key="2">
    <source>
        <dbReference type="EMBL" id="OGM65355.1"/>
    </source>
</evidence>
<keyword evidence="1" id="KW-0812">Transmembrane</keyword>
<name>A0A1F8BPR1_9BACT</name>
<dbReference type="EMBL" id="MGHH01000005">
    <property type="protein sequence ID" value="OGM65355.1"/>
    <property type="molecule type" value="Genomic_DNA"/>
</dbReference>
<dbReference type="PANTHER" id="PTHR30093">
    <property type="entry name" value="GENERAL SECRETION PATHWAY PROTEIN G"/>
    <property type="match status" value="1"/>
</dbReference>
<gene>
    <name evidence="2" type="ORF">A2893_01345</name>
</gene>
<evidence type="ECO:0000256" key="1">
    <source>
        <dbReference type="SAM" id="Phobius"/>
    </source>
</evidence>
<proteinExistence type="predicted"/>
<reference evidence="2 3" key="1">
    <citation type="journal article" date="2016" name="Nat. Commun.">
        <title>Thousands of microbial genomes shed light on interconnected biogeochemical processes in an aquifer system.</title>
        <authorList>
            <person name="Anantharaman K."/>
            <person name="Brown C.T."/>
            <person name="Hug L.A."/>
            <person name="Sharon I."/>
            <person name="Castelle C.J."/>
            <person name="Probst A.J."/>
            <person name="Thomas B.C."/>
            <person name="Singh A."/>
            <person name="Wilkins M.J."/>
            <person name="Karaoz U."/>
            <person name="Brodie E.L."/>
            <person name="Williams K.H."/>
            <person name="Hubbard S.S."/>
            <person name="Banfield J.F."/>
        </authorList>
    </citation>
    <scope>NUCLEOTIDE SEQUENCE [LARGE SCALE GENOMIC DNA]</scope>
</reference>
<comment type="caution">
    <text evidence="2">The sequence shown here is derived from an EMBL/GenBank/DDBJ whole genome shotgun (WGS) entry which is preliminary data.</text>
</comment>
<accession>A0A1F8BPR1</accession>
<dbReference type="AlphaFoldDB" id="A0A1F8BPR1"/>
<evidence type="ECO:0008006" key="4">
    <source>
        <dbReference type="Google" id="ProtNLM"/>
    </source>
</evidence>
<dbReference type="Pfam" id="PF07963">
    <property type="entry name" value="N_methyl"/>
    <property type="match status" value="1"/>
</dbReference>
<dbReference type="SUPFAM" id="SSF54523">
    <property type="entry name" value="Pili subunits"/>
    <property type="match status" value="1"/>
</dbReference>
<organism evidence="2 3">
    <name type="scientific">Candidatus Woesebacteria bacterium RIFCSPLOWO2_01_FULL_39_25</name>
    <dbReference type="NCBI Taxonomy" id="1802521"/>
    <lineage>
        <taxon>Bacteria</taxon>
        <taxon>Candidatus Woeseibacteriota</taxon>
    </lineage>
</organism>
<evidence type="ECO:0000313" key="3">
    <source>
        <dbReference type="Proteomes" id="UP000176725"/>
    </source>
</evidence>
<dbReference type="InterPro" id="IPR045584">
    <property type="entry name" value="Pilin-like"/>
</dbReference>
<protein>
    <recommendedName>
        <fullName evidence="4">Type II secretion system protein GspG C-terminal domain-containing protein</fullName>
    </recommendedName>
</protein>
<sequence>MEKIKRGFTLIELLVVIAIMGVMSTIIVVAVNPGRQLAKARDAERETDLIAILAAVMQYASEHSGDLPDTDGDPDTSNFPGAATCVGIDVGCFNLAGAGDVGDEIVPVYLVEMPSDPQATDPAGNTGYTIYVDANGRLHTSATGEIDDPITVDR</sequence>
<dbReference type="InterPro" id="IPR012902">
    <property type="entry name" value="N_methyl_site"/>
</dbReference>
<dbReference type="PROSITE" id="PS00409">
    <property type="entry name" value="PROKAR_NTER_METHYL"/>
    <property type="match status" value="1"/>
</dbReference>
<dbReference type="STRING" id="1802521.A2893_01345"/>
<dbReference type="Gene3D" id="3.30.700.10">
    <property type="entry name" value="Glycoprotein, Type 4 Pilin"/>
    <property type="match status" value="1"/>
</dbReference>